<keyword evidence="3" id="KW-1185">Reference proteome</keyword>
<evidence type="ECO:0000313" key="2">
    <source>
        <dbReference type="EMBL" id="KAG8180603.1"/>
    </source>
</evidence>
<protein>
    <submittedName>
        <fullName evidence="2">Uncharacterized protein</fullName>
    </submittedName>
</protein>
<gene>
    <name evidence="2" type="ORF">JTE90_018221</name>
</gene>
<dbReference type="Proteomes" id="UP000827092">
    <property type="component" value="Unassembled WGS sequence"/>
</dbReference>
<evidence type="ECO:0000313" key="3">
    <source>
        <dbReference type="Proteomes" id="UP000827092"/>
    </source>
</evidence>
<reference evidence="2 3" key="1">
    <citation type="journal article" date="2022" name="Nat. Ecol. Evol.">
        <title>A masculinizing supergene underlies an exaggerated male reproductive morph in a spider.</title>
        <authorList>
            <person name="Hendrickx F."/>
            <person name="De Corte Z."/>
            <person name="Sonet G."/>
            <person name="Van Belleghem S.M."/>
            <person name="Kostlbacher S."/>
            <person name="Vangestel C."/>
        </authorList>
    </citation>
    <scope>NUCLEOTIDE SEQUENCE [LARGE SCALE GENOMIC DNA]</scope>
    <source>
        <strain evidence="2">W744_W776</strain>
    </source>
</reference>
<accession>A0AAV6U9U1</accession>
<name>A0AAV6U9U1_9ARAC</name>
<organism evidence="2 3">
    <name type="scientific">Oedothorax gibbosus</name>
    <dbReference type="NCBI Taxonomy" id="931172"/>
    <lineage>
        <taxon>Eukaryota</taxon>
        <taxon>Metazoa</taxon>
        <taxon>Ecdysozoa</taxon>
        <taxon>Arthropoda</taxon>
        <taxon>Chelicerata</taxon>
        <taxon>Arachnida</taxon>
        <taxon>Araneae</taxon>
        <taxon>Araneomorphae</taxon>
        <taxon>Entelegynae</taxon>
        <taxon>Araneoidea</taxon>
        <taxon>Linyphiidae</taxon>
        <taxon>Erigoninae</taxon>
        <taxon>Oedothorax</taxon>
    </lineage>
</organism>
<proteinExistence type="predicted"/>
<comment type="caution">
    <text evidence="2">The sequence shown here is derived from an EMBL/GenBank/DDBJ whole genome shotgun (WGS) entry which is preliminary data.</text>
</comment>
<feature type="region of interest" description="Disordered" evidence="1">
    <location>
        <begin position="75"/>
        <end position="100"/>
    </location>
</feature>
<dbReference type="AlphaFoldDB" id="A0AAV6U9U1"/>
<feature type="compositionally biased region" description="Polar residues" evidence="1">
    <location>
        <begin position="78"/>
        <end position="92"/>
    </location>
</feature>
<sequence>MEQLVAGREGKKKLRKYEDCADRISRIVEDYGNRSNVEFMRDDKEEMETIIDSLVTGSKTSKDVPVIQKVRSKKSRTFLHQQDGSAVEMQQSKRQKTASIKVKKGEIDKKMIAALKDRIMAMESLKPARAPPIADQEVENLEVSFLKKQVAELAGQLNAKEEAADHYRLKYKKKK</sequence>
<dbReference type="EMBL" id="JAFNEN010000559">
    <property type="protein sequence ID" value="KAG8180603.1"/>
    <property type="molecule type" value="Genomic_DNA"/>
</dbReference>
<evidence type="ECO:0000256" key="1">
    <source>
        <dbReference type="SAM" id="MobiDB-lite"/>
    </source>
</evidence>